<dbReference type="OrthoDB" id="5422231at2"/>
<dbReference type="Gene3D" id="1.10.260.40">
    <property type="entry name" value="lambda repressor-like DNA-binding domains"/>
    <property type="match status" value="1"/>
</dbReference>
<gene>
    <name evidence="2" type="ORF">DKT75_05275</name>
</gene>
<dbReference type="PROSITE" id="PS50943">
    <property type="entry name" value="HTH_CROC1"/>
    <property type="match status" value="1"/>
</dbReference>
<sequence length="114" mass="12437">MKKQTIVSILKNSTERRQAVVFPKQQQVLSVLGENIKLARKRRKLTQQLTSQRTGISSVTLRKIENGDPTVSIGHYLSVLAVLGLAGDLADVALDDDLGRKLQDAKLLSGKGTT</sequence>
<dbReference type="GO" id="GO:0003677">
    <property type="term" value="F:DNA binding"/>
    <property type="evidence" value="ECO:0007669"/>
    <property type="project" value="InterPro"/>
</dbReference>
<evidence type="ECO:0000313" key="2">
    <source>
        <dbReference type="EMBL" id="PWQ97878.1"/>
    </source>
</evidence>
<dbReference type="Proteomes" id="UP000245506">
    <property type="component" value="Unassembled WGS sequence"/>
</dbReference>
<proteinExistence type="predicted"/>
<reference evidence="2 3" key="1">
    <citation type="submission" date="2018-05" db="EMBL/GenBank/DDBJ databases">
        <title>Leucothrix arctica sp. nov., isolated from Arctic seawater.</title>
        <authorList>
            <person name="Choi A."/>
            <person name="Baek K."/>
        </authorList>
    </citation>
    <scope>NUCLEOTIDE SEQUENCE [LARGE SCALE GENOMIC DNA]</scope>
    <source>
        <strain evidence="2 3">IMCC9719</strain>
    </source>
</reference>
<dbReference type="Pfam" id="PF13560">
    <property type="entry name" value="HTH_31"/>
    <property type="match status" value="1"/>
</dbReference>
<dbReference type="AlphaFoldDB" id="A0A317CH62"/>
<dbReference type="EMBL" id="QGKL01000016">
    <property type="protein sequence ID" value="PWQ97878.1"/>
    <property type="molecule type" value="Genomic_DNA"/>
</dbReference>
<dbReference type="SMART" id="SM00530">
    <property type="entry name" value="HTH_XRE"/>
    <property type="match status" value="1"/>
</dbReference>
<dbReference type="InterPro" id="IPR010982">
    <property type="entry name" value="Lambda_DNA-bd_dom_sf"/>
</dbReference>
<protein>
    <submittedName>
        <fullName evidence="2">Transcriptional regulator</fullName>
    </submittedName>
</protein>
<evidence type="ECO:0000259" key="1">
    <source>
        <dbReference type="PROSITE" id="PS50943"/>
    </source>
</evidence>
<dbReference type="SUPFAM" id="SSF47413">
    <property type="entry name" value="lambda repressor-like DNA-binding domains"/>
    <property type="match status" value="1"/>
</dbReference>
<evidence type="ECO:0000313" key="3">
    <source>
        <dbReference type="Proteomes" id="UP000245506"/>
    </source>
</evidence>
<comment type="caution">
    <text evidence="2">The sequence shown here is derived from an EMBL/GenBank/DDBJ whole genome shotgun (WGS) entry which is preliminary data.</text>
</comment>
<name>A0A317CH62_9GAMM</name>
<feature type="domain" description="HTH cro/C1-type" evidence="1">
    <location>
        <begin position="36"/>
        <end position="89"/>
    </location>
</feature>
<accession>A0A317CH62</accession>
<dbReference type="CDD" id="cd00093">
    <property type="entry name" value="HTH_XRE"/>
    <property type="match status" value="1"/>
</dbReference>
<keyword evidence="3" id="KW-1185">Reference proteome</keyword>
<dbReference type="InterPro" id="IPR001387">
    <property type="entry name" value="Cro/C1-type_HTH"/>
</dbReference>
<organism evidence="2 3">
    <name type="scientific">Leucothrix arctica</name>
    <dbReference type="NCBI Taxonomy" id="1481894"/>
    <lineage>
        <taxon>Bacteria</taxon>
        <taxon>Pseudomonadati</taxon>
        <taxon>Pseudomonadota</taxon>
        <taxon>Gammaproteobacteria</taxon>
        <taxon>Thiotrichales</taxon>
        <taxon>Thiotrichaceae</taxon>
        <taxon>Leucothrix</taxon>
    </lineage>
</organism>